<organism evidence="4 5">
    <name type="scientific">Tilletiaria anomala (strain ATCC 24038 / CBS 436.72 / UBC 951)</name>
    <dbReference type="NCBI Taxonomy" id="1037660"/>
    <lineage>
        <taxon>Eukaryota</taxon>
        <taxon>Fungi</taxon>
        <taxon>Dikarya</taxon>
        <taxon>Basidiomycota</taxon>
        <taxon>Ustilaginomycotina</taxon>
        <taxon>Exobasidiomycetes</taxon>
        <taxon>Georgefischeriales</taxon>
        <taxon>Tilletiariaceae</taxon>
        <taxon>Tilletiaria</taxon>
    </lineage>
</organism>
<reference evidence="4 5" key="1">
    <citation type="submission" date="2014-05" db="EMBL/GenBank/DDBJ databases">
        <title>Draft genome sequence of a rare smut relative, Tilletiaria anomala UBC 951.</title>
        <authorList>
            <consortium name="DOE Joint Genome Institute"/>
            <person name="Toome M."/>
            <person name="Kuo A."/>
            <person name="Henrissat B."/>
            <person name="Lipzen A."/>
            <person name="Tritt A."/>
            <person name="Yoshinaga Y."/>
            <person name="Zane M."/>
            <person name="Barry K."/>
            <person name="Grigoriev I.V."/>
            <person name="Spatafora J.W."/>
            <person name="Aimea M.C."/>
        </authorList>
    </citation>
    <scope>NUCLEOTIDE SEQUENCE [LARGE SCALE GENOMIC DNA]</scope>
    <source>
        <strain evidence="4 5">UBC 951</strain>
    </source>
</reference>
<dbReference type="GeneID" id="25263036"/>
<dbReference type="InParanoid" id="A0A066VCH0"/>
<accession>A0A066VCH0</accession>
<dbReference type="GO" id="GO:0050664">
    <property type="term" value="F:oxidoreductase activity, acting on NAD(P)H, oxygen as acceptor"/>
    <property type="evidence" value="ECO:0007669"/>
    <property type="project" value="TreeGrafter"/>
</dbReference>
<dbReference type="InterPro" id="IPR036291">
    <property type="entry name" value="NAD(P)-bd_dom_sf"/>
</dbReference>
<dbReference type="OMA" id="SHVDEWR"/>
<proteinExistence type="inferred from homology"/>
<evidence type="ECO:0000313" key="4">
    <source>
        <dbReference type="EMBL" id="KDN37988.1"/>
    </source>
</evidence>
<dbReference type="STRING" id="1037660.A0A066VCH0"/>
<dbReference type="SUPFAM" id="SSF51735">
    <property type="entry name" value="NAD(P)-binding Rossmann-fold domains"/>
    <property type="match status" value="1"/>
</dbReference>
<evidence type="ECO:0000256" key="2">
    <source>
        <dbReference type="ARBA" id="ARBA00022857"/>
    </source>
</evidence>
<dbReference type="FunCoup" id="A0A066VCH0">
    <property type="interactions" value="15"/>
</dbReference>
<dbReference type="Pfam" id="PF00106">
    <property type="entry name" value="adh_short"/>
    <property type="match status" value="1"/>
</dbReference>
<sequence>MDVAEMPSHQDNVTRPLEGRKERAKSSLFFVIWCSTMSSEKQVVLLTGASRGLGLAIAKILLRGSQSVPPARVVTLARSHPAELQSLEKEFPHDLVCVQGDVTEQGDNQKAVDTAKAQWGRLDSVILNSGILLFGRLGEQSAADFFQVQNVNLLSLHLTLMVALPHLRKAPSGCGKVVFVSSGAAVANSAAWGAYNVSKAGANALARTLAQEEKGDASQGRAPVAVWAVRPGAVDTEMQANLRANSAQHVDSDVHQRFIKLHEEGQLLKPEQPGHVLAALALLGTRESPADGKQAGLGAQGAFVNWNAEELLHGAWQLPA</sequence>
<dbReference type="OrthoDB" id="9876299at2759"/>
<keyword evidence="5" id="KW-1185">Reference proteome</keyword>
<protein>
    <submittedName>
        <fullName evidence="4">NAD(P)-binding protein</fullName>
    </submittedName>
</protein>
<dbReference type="RefSeq" id="XP_013240564.1">
    <property type="nucleotide sequence ID" value="XM_013385110.1"/>
</dbReference>
<dbReference type="AlphaFoldDB" id="A0A066VCH0"/>
<name>A0A066VCH0_TILAU</name>
<dbReference type="PANTHER" id="PTHR43008:SF8">
    <property type="entry name" value="BENZIL REDUCTASE ((S)-BENZOIN FORMING) IRC24"/>
    <property type="match status" value="1"/>
</dbReference>
<dbReference type="Gene3D" id="3.40.50.720">
    <property type="entry name" value="NAD(P)-binding Rossmann-like Domain"/>
    <property type="match status" value="1"/>
</dbReference>
<evidence type="ECO:0000313" key="5">
    <source>
        <dbReference type="Proteomes" id="UP000027361"/>
    </source>
</evidence>
<dbReference type="PANTHER" id="PTHR43008">
    <property type="entry name" value="BENZIL REDUCTASE"/>
    <property type="match status" value="1"/>
</dbReference>
<dbReference type="InterPro" id="IPR002347">
    <property type="entry name" value="SDR_fam"/>
</dbReference>
<dbReference type="GO" id="GO:0016616">
    <property type="term" value="F:oxidoreductase activity, acting on the CH-OH group of donors, NAD or NADP as acceptor"/>
    <property type="evidence" value="ECO:0007669"/>
    <property type="project" value="UniProtKB-ARBA"/>
</dbReference>
<keyword evidence="3" id="KW-0560">Oxidoreductase</keyword>
<dbReference type="PROSITE" id="PS00061">
    <property type="entry name" value="ADH_SHORT"/>
    <property type="match status" value="1"/>
</dbReference>
<evidence type="ECO:0000256" key="3">
    <source>
        <dbReference type="ARBA" id="ARBA00023002"/>
    </source>
</evidence>
<keyword evidence="2" id="KW-0521">NADP</keyword>
<dbReference type="HOGENOM" id="CLU_010194_2_11_1"/>
<dbReference type="PRINTS" id="PR00081">
    <property type="entry name" value="GDHRDH"/>
</dbReference>
<dbReference type="InterPro" id="IPR020904">
    <property type="entry name" value="Sc_DH/Rdtase_CS"/>
</dbReference>
<gene>
    <name evidence="4" type="ORF">K437DRAFT_240349</name>
</gene>
<evidence type="ECO:0000256" key="1">
    <source>
        <dbReference type="ARBA" id="ARBA00006484"/>
    </source>
</evidence>
<comment type="similarity">
    <text evidence="1">Belongs to the short-chain dehydrogenases/reductases (SDR) family.</text>
</comment>
<comment type="caution">
    <text evidence="4">The sequence shown here is derived from an EMBL/GenBank/DDBJ whole genome shotgun (WGS) entry which is preliminary data.</text>
</comment>
<dbReference type="EMBL" id="JMSN01000126">
    <property type="protein sequence ID" value="KDN37988.1"/>
    <property type="molecule type" value="Genomic_DNA"/>
</dbReference>
<dbReference type="Proteomes" id="UP000027361">
    <property type="component" value="Unassembled WGS sequence"/>
</dbReference>